<evidence type="ECO:0000256" key="7">
    <source>
        <dbReference type="SAM" id="SignalP"/>
    </source>
</evidence>
<keyword evidence="6" id="KW-0106">Calcium</keyword>
<evidence type="ECO:0000256" key="1">
    <source>
        <dbReference type="ARBA" id="ARBA00022670"/>
    </source>
</evidence>
<feature type="binding site" evidence="6">
    <location>
        <position position="186"/>
    </location>
    <ligand>
        <name>Zn(2+)</name>
        <dbReference type="ChEBI" id="CHEBI:29105"/>
        <label>2</label>
        <note>catalytic</note>
    </ligand>
</feature>
<reference evidence="9" key="1">
    <citation type="journal article" date="2003" name="Science">
        <title>In-depth view of structure, activity, and evolution of rice chromosome 10.</title>
        <authorList>
            <consortium name="Rice Chromosome 10 Sequencing Consortium"/>
        </authorList>
    </citation>
    <scope>NUCLEOTIDE SEQUENCE [LARGE SCALE GENOMIC DNA]</scope>
</reference>
<dbReference type="FunFam" id="3.40.390.10:FF:000096">
    <property type="entry name" value="Os10g0558125 protein"/>
    <property type="match status" value="3"/>
</dbReference>
<protein>
    <submittedName>
        <fullName evidence="9">Matrixin family protein, expressed</fullName>
    </submittedName>
</protein>
<feature type="binding site" evidence="6">
    <location>
        <position position="156"/>
    </location>
    <ligand>
        <name>Ca(2+)</name>
        <dbReference type="ChEBI" id="CHEBI:29108"/>
        <label>3</label>
    </ligand>
</feature>
<feature type="domain" description="Peptidase metallopeptidase" evidence="8">
    <location>
        <begin position="675"/>
        <end position="848"/>
    </location>
</feature>
<feature type="binding site" evidence="6">
    <location>
        <position position="129"/>
    </location>
    <ligand>
        <name>Zn(2+)</name>
        <dbReference type="ChEBI" id="CHEBI:29105"/>
        <label>1</label>
    </ligand>
</feature>
<sequence>MFPRRRGDAACLLLLAIACILSCVAVADARPMPPPPTLRHHGGVVSRYAFWTGKPRWTRHGRPMVLTYAVSHTDAVGYLPGDAVLAVFRSAFARWAEVIPVSFAEITTEDDAAAAEADIRVGFYGAGEHGDGHPFDGPLNVYAHATGPEDGRIDFDAAERWAVDLAADASPAAVDLETVATHEIGHALGLDHSTSESSVMYPYVGTRERKVRLTVDDVEGIQELYGVNPSFSFLDYFKPDHDTPRSRFWRLALIANHRLIRLKRSGDVARLTATQPALAQTTMTTTLQPRPEDNNNDSGAGPFTFFPGKPRWTRPDRVLTYAVSPTATADHLPPSAVRAALRSAFARWADVIPMRFLEAERYDAADIKVGFYLYTDGRCDGCACIDSDDDDDDGDDCEGVLAHSSMPEKSGQIHLHAAHRWTVNLAADTAPLAVDLESVAAHEIGHVLGLDHSSSRSSMMYPFISCRERKVRLTTDDVHGIQELYGANPHFSFGAYFKQDILSRIQQMKKEKKKKARGSSFWQRGLALTCALVNKDSMIGYISELYSSIKELDMMNKINYVYFLDYVGNRTVEKKDPNMHQLRESIRILTVEIKRWMRFAQIHWVELMPTLENLNPCIARYVTTINTLVLQLTGGTYTYTMFLLCGCGTGSQPTRLRSQDNNGGGGAAAFTFLWGRPRWNRPDMRLTYAVSPLATADHLPRDAVREAFRSALARWAEVTPLRFAEAARYEEADIRVGFYLHTADGKCDACGCVCKGGGEEALAHAHPPQDGRIHLHAARKWAVTNVAGAGGDAPPLAVDLESVAVHEIGHALGLGHSSSESSMMYRHYRGKVSLTDDDVKGVQELYGAKPPRVDLTADSKPKRVETIREIEQHIQQKKETAKKKPFFWRLVRLPLYPPCLACAVNS</sequence>
<dbReference type="GO" id="GO:0006508">
    <property type="term" value="P:proteolysis"/>
    <property type="evidence" value="ECO:0007669"/>
    <property type="project" value="UniProtKB-KW"/>
</dbReference>
<evidence type="ECO:0000256" key="2">
    <source>
        <dbReference type="ARBA" id="ARBA00022723"/>
    </source>
</evidence>
<dbReference type="PANTHER" id="PTHR10201:SF321">
    <property type="entry name" value="METALLOENDOPROTEINASE 4-MMP"/>
    <property type="match status" value="1"/>
</dbReference>
<dbReference type="InterPro" id="IPR024079">
    <property type="entry name" value="MetalloPept_cat_dom_sf"/>
</dbReference>
<dbReference type="SMART" id="SM00235">
    <property type="entry name" value="ZnMc"/>
    <property type="match status" value="3"/>
</dbReference>
<accession>Q108Z3</accession>
<dbReference type="AlphaFoldDB" id="Q108Z3"/>
<dbReference type="InterPro" id="IPR033739">
    <property type="entry name" value="M10A_MMP"/>
</dbReference>
<proteinExistence type="predicted"/>
<keyword evidence="2 6" id="KW-0479">Metal-binding</keyword>
<dbReference type="Gene3D" id="3.40.390.10">
    <property type="entry name" value="Collagenase (Catalytic Domain)"/>
    <property type="match status" value="3"/>
</dbReference>
<feature type="binding site" evidence="6">
    <location>
        <position position="118"/>
    </location>
    <ligand>
        <name>Ca(2+)</name>
        <dbReference type="ChEBI" id="CHEBI:29108"/>
        <label>2</label>
    </ligand>
</feature>
<feature type="chain" id="PRO_5004179644" evidence="7">
    <location>
        <begin position="30"/>
        <end position="906"/>
    </location>
</feature>
<evidence type="ECO:0000256" key="3">
    <source>
        <dbReference type="ARBA" id="ARBA00022801"/>
    </source>
</evidence>
<feature type="binding site" evidence="6">
    <location>
        <position position="200"/>
    </location>
    <ligand>
        <name>Zn(2+)</name>
        <dbReference type="ChEBI" id="CHEBI:29105"/>
        <label>2</label>
        <note>catalytic</note>
    </ligand>
</feature>
<evidence type="ECO:0000259" key="8">
    <source>
        <dbReference type="SMART" id="SM00235"/>
    </source>
</evidence>
<dbReference type="GO" id="GO:0031012">
    <property type="term" value="C:extracellular matrix"/>
    <property type="evidence" value="ECO:0007669"/>
    <property type="project" value="InterPro"/>
</dbReference>
<name>Q108Z3_ORYSJ</name>
<feature type="active site" evidence="5">
    <location>
        <position position="183"/>
    </location>
</feature>
<dbReference type="HOGENOM" id="CLU_015489_5_0_1"/>
<dbReference type="InterPro" id="IPR001818">
    <property type="entry name" value="Pept_M10_metallopeptidase"/>
</dbReference>
<dbReference type="CDD" id="cd04278">
    <property type="entry name" value="ZnMc_MMP"/>
    <property type="match status" value="3"/>
</dbReference>
<feature type="binding site" evidence="6">
    <location>
        <position position="182"/>
    </location>
    <ligand>
        <name>Zn(2+)</name>
        <dbReference type="ChEBI" id="CHEBI:29105"/>
        <label>2</label>
        <note>catalytic</note>
    </ligand>
</feature>
<feature type="binding site" evidence="6">
    <location>
        <position position="159"/>
    </location>
    <ligand>
        <name>Ca(2+)</name>
        <dbReference type="ChEBI" id="CHEBI:29108"/>
        <label>3</label>
    </ligand>
</feature>
<evidence type="ECO:0000256" key="5">
    <source>
        <dbReference type="PIRSR" id="PIRSR621190-1"/>
    </source>
</evidence>
<organism evidence="9">
    <name type="scientific">Oryza sativa subsp. japonica</name>
    <name type="common">Rice</name>
    <dbReference type="NCBI Taxonomy" id="39947"/>
    <lineage>
        <taxon>Eukaryota</taxon>
        <taxon>Viridiplantae</taxon>
        <taxon>Streptophyta</taxon>
        <taxon>Embryophyta</taxon>
        <taxon>Tracheophyta</taxon>
        <taxon>Spermatophyta</taxon>
        <taxon>Magnoliopsida</taxon>
        <taxon>Liliopsida</taxon>
        <taxon>Poales</taxon>
        <taxon>Poaceae</taxon>
        <taxon>BOP clade</taxon>
        <taxon>Oryzoideae</taxon>
        <taxon>Oryzeae</taxon>
        <taxon>Oryzinae</taxon>
        <taxon>Oryza</taxon>
        <taxon>Oryza sativa</taxon>
    </lineage>
</organism>
<keyword evidence="4 6" id="KW-0862">Zinc</keyword>
<dbReference type="GO" id="GO:0004222">
    <property type="term" value="F:metalloendopeptidase activity"/>
    <property type="evidence" value="ECO:0007669"/>
    <property type="project" value="InterPro"/>
</dbReference>
<dbReference type="InterPro" id="IPR006026">
    <property type="entry name" value="Peptidase_Metallo"/>
</dbReference>
<reference evidence="9" key="3">
    <citation type="submission" date="2006-07" db="EMBL/GenBank/DDBJ databases">
        <authorList>
            <person name="Buell R."/>
        </authorList>
    </citation>
    <scope>NUCLEOTIDE SEQUENCE</scope>
</reference>
<keyword evidence="1" id="KW-0645">Protease</keyword>
<feature type="binding site" evidence="6">
    <location>
        <position position="144"/>
    </location>
    <ligand>
        <name>Zn(2+)</name>
        <dbReference type="ChEBI" id="CHEBI:29105"/>
        <label>1</label>
    </ligand>
</feature>
<feature type="binding site" evidence="6">
    <location>
        <position position="159"/>
    </location>
    <ligand>
        <name>Ca(2+)</name>
        <dbReference type="ChEBI" id="CHEBI:29108"/>
        <label>1</label>
    </ligand>
</feature>
<dbReference type="Pfam" id="PF00413">
    <property type="entry name" value="Peptidase_M10"/>
    <property type="match status" value="3"/>
</dbReference>
<dbReference type="GO" id="GO:0008270">
    <property type="term" value="F:zinc ion binding"/>
    <property type="evidence" value="ECO:0007669"/>
    <property type="project" value="InterPro"/>
</dbReference>
<keyword evidence="3" id="KW-0378">Hydrolase</keyword>
<evidence type="ECO:0000256" key="6">
    <source>
        <dbReference type="PIRSR" id="PIRSR621190-2"/>
    </source>
</evidence>
<comment type="cofactor">
    <cofactor evidence="6">
        <name>Zn(2+)</name>
        <dbReference type="ChEBI" id="CHEBI:29105"/>
    </cofactor>
    <text evidence="6">Binds 2 Zn(2+) ions per subunit.</text>
</comment>
<feature type="signal peptide" evidence="7">
    <location>
        <begin position="1"/>
        <end position="29"/>
    </location>
</feature>
<feature type="binding site" evidence="6">
    <location>
        <position position="136"/>
    </location>
    <ligand>
        <name>Ca(2+)</name>
        <dbReference type="ChEBI" id="CHEBI:29108"/>
        <label>3</label>
    </ligand>
</feature>
<dbReference type="PRINTS" id="PR00138">
    <property type="entry name" value="MATRIXIN"/>
</dbReference>
<dbReference type="PROSITE" id="PS51257">
    <property type="entry name" value="PROKAR_LIPOPROTEIN"/>
    <property type="match status" value="1"/>
</dbReference>
<evidence type="ECO:0000256" key="4">
    <source>
        <dbReference type="ARBA" id="ARBA00022833"/>
    </source>
</evidence>
<reference evidence="9" key="2">
    <citation type="submission" date="2003-05" db="EMBL/GenBank/DDBJ databases">
        <authorList>
            <person name="Buell C.R."/>
            <person name="Wing R.A."/>
            <person name="McCombie W.R."/>
            <person name="Messing J."/>
            <person name="Yuan Q."/>
            <person name="Ouyang S."/>
        </authorList>
    </citation>
    <scope>NUCLEOTIDE SEQUENCE</scope>
</reference>
<feature type="binding site" evidence="6">
    <location>
        <position position="137"/>
    </location>
    <ligand>
        <name>Ca(2+)</name>
        <dbReference type="ChEBI" id="CHEBI:29108"/>
        <label>3</label>
    </ligand>
</feature>
<evidence type="ECO:0000313" key="9">
    <source>
        <dbReference type="EMBL" id="ABG66249.1"/>
    </source>
</evidence>
<gene>
    <name evidence="9" type="ordered locus">LOC_Os10g40859</name>
</gene>
<dbReference type="EMBL" id="DP000086">
    <property type="protein sequence ID" value="ABG66249.1"/>
    <property type="molecule type" value="Genomic_DNA"/>
</dbReference>
<keyword evidence="7" id="KW-0732">Signal</keyword>
<dbReference type="InterPro" id="IPR021190">
    <property type="entry name" value="Pept_M10A"/>
</dbReference>
<comment type="cofactor">
    <cofactor evidence="6">
        <name>Ca(2+)</name>
        <dbReference type="ChEBI" id="CHEBI:29108"/>
    </cofactor>
    <text evidence="6">Can bind about 5 Ca(2+) ions per subunit.</text>
</comment>
<dbReference type="PANTHER" id="PTHR10201">
    <property type="entry name" value="MATRIX METALLOPROTEINASE"/>
    <property type="match status" value="1"/>
</dbReference>
<feature type="domain" description="Peptidase metallopeptidase" evidence="8">
    <location>
        <begin position="308"/>
        <end position="487"/>
    </location>
</feature>
<dbReference type="SUPFAM" id="SSF55486">
    <property type="entry name" value="Metalloproteases ('zincins'), catalytic domain"/>
    <property type="match status" value="3"/>
</dbReference>
<feature type="binding site" evidence="6">
    <location>
        <position position="131"/>
    </location>
    <ligand>
        <name>Zn(2+)</name>
        <dbReference type="ChEBI" id="CHEBI:29105"/>
        <label>1</label>
    </ligand>
</feature>
<feature type="domain" description="Peptidase metallopeptidase" evidence="8">
    <location>
        <begin position="53"/>
        <end position="227"/>
    </location>
</feature>
<feature type="binding site" evidence="6">
    <location>
        <position position="192"/>
    </location>
    <ligand>
        <name>Zn(2+)</name>
        <dbReference type="ChEBI" id="CHEBI:29105"/>
        <label>2</label>
        <note>catalytic</note>
    </ligand>
</feature>